<dbReference type="Proteomes" id="UP000593566">
    <property type="component" value="Unassembled WGS sequence"/>
</dbReference>
<feature type="signal peptide" evidence="7">
    <location>
        <begin position="1"/>
        <end position="22"/>
    </location>
</feature>
<dbReference type="GeneID" id="59335986"/>
<feature type="domain" description="Rhodopsin" evidence="8">
    <location>
        <begin position="2"/>
        <end position="124"/>
    </location>
</feature>
<reference evidence="9 10" key="1">
    <citation type="journal article" date="2020" name="Genomics">
        <title>Complete, high-quality genomes from long-read metagenomic sequencing of two wolf lichen thalli reveals enigmatic genome architecture.</title>
        <authorList>
            <person name="McKenzie S.K."/>
            <person name="Walston R.F."/>
            <person name="Allen J.L."/>
        </authorList>
    </citation>
    <scope>NUCLEOTIDE SEQUENCE [LARGE SCALE GENOMIC DNA]</scope>
    <source>
        <strain evidence="9">WasteWater1</strain>
    </source>
</reference>
<keyword evidence="10" id="KW-1185">Reference proteome</keyword>
<dbReference type="PANTHER" id="PTHR33048:SF47">
    <property type="entry name" value="INTEGRAL MEMBRANE PROTEIN-RELATED"/>
    <property type="match status" value="1"/>
</dbReference>
<dbReference type="Pfam" id="PF20684">
    <property type="entry name" value="Fung_rhodopsin"/>
    <property type="match status" value="1"/>
</dbReference>
<protein>
    <recommendedName>
        <fullName evidence="8">Rhodopsin domain-containing protein</fullName>
    </recommendedName>
</protein>
<evidence type="ECO:0000313" key="10">
    <source>
        <dbReference type="Proteomes" id="UP000593566"/>
    </source>
</evidence>
<proteinExistence type="inferred from homology"/>
<comment type="subcellular location">
    <subcellularLocation>
        <location evidence="1">Membrane</location>
        <topology evidence="1">Multi-pass membrane protein</topology>
    </subcellularLocation>
</comment>
<accession>A0A8H6CR91</accession>
<feature type="transmembrane region" description="Helical" evidence="6">
    <location>
        <begin position="46"/>
        <end position="66"/>
    </location>
</feature>
<gene>
    <name evidence="9" type="ORF">HO133_007589</name>
</gene>
<keyword evidence="2 6" id="KW-0812">Transmembrane</keyword>
<keyword evidence="4 6" id="KW-0472">Membrane</keyword>
<comment type="similarity">
    <text evidence="5">Belongs to the SAT4 family.</text>
</comment>
<evidence type="ECO:0000256" key="3">
    <source>
        <dbReference type="ARBA" id="ARBA00022989"/>
    </source>
</evidence>
<evidence type="ECO:0000256" key="6">
    <source>
        <dbReference type="SAM" id="Phobius"/>
    </source>
</evidence>
<dbReference type="InterPro" id="IPR049326">
    <property type="entry name" value="Rhodopsin_dom_fungi"/>
</dbReference>
<evidence type="ECO:0000256" key="5">
    <source>
        <dbReference type="ARBA" id="ARBA00038359"/>
    </source>
</evidence>
<name>A0A8H6CR91_9LECA</name>
<sequence length="125" mass="13979">MAVWSLITVLLVCFSCKPLAASFNYKLRYASTTVCKPELYDVENIFGYGNIFVDFMLPLMPMPLLWKLHMTRAKKIGVSIVFANGGVPLIKGSIAAIAIVRQYILYTSPDAAGPSWDIVQIKDWM</sequence>
<dbReference type="AlphaFoldDB" id="A0A8H6CR91"/>
<feature type="chain" id="PRO_5034097558" description="Rhodopsin domain-containing protein" evidence="7">
    <location>
        <begin position="23"/>
        <end position="125"/>
    </location>
</feature>
<comment type="caution">
    <text evidence="9">The sequence shown here is derived from an EMBL/GenBank/DDBJ whole genome shotgun (WGS) entry which is preliminary data.</text>
</comment>
<dbReference type="RefSeq" id="XP_037155795.1">
    <property type="nucleotide sequence ID" value="XM_037298459.1"/>
</dbReference>
<evidence type="ECO:0000256" key="4">
    <source>
        <dbReference type="ARBA" id="ARBA00023136"/>
    </source>
</evidence>
<dbReference type="GO" id="GO:0016020">
    <property type="term" value="C:membrane"/>
    <property type="evidence" value="ECO:0007669"/>
    <property type="project" value="UniProtKB-SubCell"/>
</dbReference>
<evidence type="ECO:0000256" key="7">
    <source>
        <dbReference type="SAM" id="SignalP"/>
    </source>
</evidence>
<keyword evidence="3 6" id="KW-1133">Transmembrane helix</keyword>
<dbReference type="InterPro" id="IPR052337">
    <property type="entry name" value="SAT4-like"/>
</dbReference>
<evidence type="ECO:0000259" key="8">
    <source>
        <dbReference type="Pfam" id="PF20684"/>
    </source>
</evidence>
<dbReference type="EMBL" id="JACCJB010000004">
    <property type="protein sequence ID" value="KAF6227861.1"/>
    <property type="molecule type" value="Genomic_DNA"/>
</dbReference>
<evidence type="ECO:0000256" key="2">
    <source>
        <dbReference type="ARBA" id="ARBA00022692"/>
    </source>
</evidence>
<organism evidence="9 10">
    <name type="scientific">Letharia lupina</name>
    <dbReference type="NCBI Taxonomy" id="560253"/>
    <lineage>
        <taxon>Eukaryota</taxon>
        <taxon>Fungi</taxon>
        <taxon>Dikarya</taxon>
        <taxon>Ascomycota</taxon>
        <taxon>Pezizomycotina</taxon>
        <taxon>Lecanoromycetes</taxon>
        <taxon>OSLEUM clade</taxon>
        <taxon>Lecanoromycetidae</taxon>
        <taxon>Lecanorales</taxon>
        <taxon>Lecanorineae</taxon>
        <taxon>Parmeliaceae</taxon>
        <taxon>Letharia</taxon>
    </lineage>
</organism>
<evidence type="ECO:0000256" key="1">
    <source>
        <dbReference type="ARBA" id="ARBA00004141"/>
    </source>
</evidence>
<keyword evidence="7" id="KW-0732">Signal</keyword>
<dbReference type="PANTHER" id="PTHR33048">
    <property type="entry name" value="PTH11-LIKE INTEGRAL MEMBRANE PROTEIN (AFU_ORTHOLOGUE AFUA_5G11245)"/>
    <property type="match status" value="1"/>
</dbReference>
<evidence type="ECO:0000313" key="9">
    <source>
        <dbReference type="EMBL" id="KAF6227861.1"/>
    </source>
</evidence>